<dbReference type="AlphaFoldDB" id="A0A8J8T1N3"/>
<gene>
    <name evidence="1" type="ORF">FGO68_gene645</name>
</gene>
<comment type="caution">
    <text evidence="1">The sequence shown here is derived from an EMBL/GenBank/DDBJ whole genome shotgun (WGS) entry which is preliminary data.</text>
</comment>
<evidence type="ECO:0000313" key="1">
    <source>
        <dbReference type="EMBL" id="TNV78228.1"/>
    </source>
</evidence>
<name>A0A8J8T1N3_HALGN</name>
<dbReference type="EMBL" id="RRYP01010683">
    <property type="protein sequence ID" value="TNV78228.1"/>
    <property type="molecule type" value="Genomic_DNA"/>
</dbReference>
<accession>A0A8J8T1N3</accession>
<evidence type="ECO:0000313" key="2">
    <source>
        <dbReference type="Proteomes" id="UP000785679"/>
    </source>
</evidence>
<dbReference type="Proteomes" id="UP000785679">
    <property type="component" value="Unassembled WGS sequence"/>
</dbReference>
<keyword evidence="2" id="KW-1185">Reference proteome</keyword>
<protein>
    <submittedName>
        <fullName evidence="1">Uncharacterized protein</fullName>
    </submittedName>
</protein>
<organism evidence="1 2">
    <name type="scientific">Halteria grandinella</name>
    <dbReference type="NCBI Taxonomy" id="5974"/>
    <lineage>
        <taxon>Eukaryota</taxon>
        <taxon>Sar</taxon>
        <taxon>Alveolata</taxon>
        <taxon>Ciliophora</taxon>
        <taxon>Intramacronucleata</taxon>
        <taxon>Spirotrichea</taxon>
        <taxon>Stichotrichia</taxon>
        <taxon>Sporadotrichida</taxon>
        <taxon>Halteriidae</taxon>
        <taxon>Halteria</taxon>
    </lineage>
</organism>
<proteinExistence type="predicted"/>
<reference evidence="1" key="1">
    <citation type="submission" date="2019-06" db="EMBL/GenBank/DDBJ databases">
        <authorList>
            <person name="Zheng W."/>
        </authorList>
    </citation>
    <scope>NUCLEOTIDE SEQUENCE</scope>
    <source>
        <strain evidence="1">QDHG01</strain>
    </source>
</reference>
<sequence>MGELMNMQLSQNAENLFIRLQSRISHSPPTIERLRSTLGNNEFWRYLLKNLRVAQSSVQSLQSIIYQLLLQSYIS</sequence>